<feature type="transmembrane region" description="Helical" evidence="1">
    <location>
        <begin position="12"/>
        <end position="37"/>
    </location>
</feature>
<dbReference type="SUPFAM" id="SSF81343">
    <property type="entry name" value="Fumarate reductase respiratory complex transmembrane subunits"/>
    <property type="match status" value="1"/>
</dbReference>
<organism evidence="2 3">
    <name type="scientific">Geothermobacter ehrlichii</name>
    <dbReference type="NCBI Taxonomy" id="213224"/>
    <lineage>
        <taxon>Bacteria</taxon>
        <taxon>Pseudomonadati</taxon>
        <taxon>Thermodesulfobacteriota</taxon>
        <taxon>Desulfuromonadia</taxon>
        <taxon>Desulfuromonadales</taxon>
        <taxon>Geothermobacteraceae</taxon>
        <taxon>Geothermobacter</taxon>
    </lineage>
</organism>
<dbReference type="RefSeq" id="WP_148894212.1">
    <property type="nucleotide sequence ID" value="NZ_VNIB01000001.1"/>
</dbReference>
<dbReference type="NCBIfam" id="TIGR02046">
    <property type="entry name" value="sdhC_b558_fam"/>
    <property type="match status" value="1"/>
</dbReference>
<dbReference type="Proteomes" id="UP000324159">
    <property type="component" value="Unassembled WGS sequence"/>
</dbReference>
<dbReference type="AlphaFoldDB" id="A0A5D3WQD7"/>
<dbReference type="Gene3D" id="1.20.1300.10">
    <property type="entry name" value="Fumarate reductase/succinate dehydrogenase, transmembrane subunit"/>
    <property type="match status" value="1"/>
</dbReference>
<dbReference type="GO" id="GO:0016020">
    <property type="term" value="C:membrane"/>
    <property type="evidence" value="ECO:0007669"/>
    <property type="project" value="InterPro"/>
</dbReference>
<comment type="caution">
    <text evidence="2">The sequence shown here is derived from an EMBL/GenBank/DDBJ whole genome shotgun (WGS) entry which is preliminary data.</text>
</comment>
<keyword evidence="3" id="KW-1185">Reference proteome</keyword>
<evidence type="ECO:0000313" key="2">
    <source>
        <dbReference type="EMBL" id="TYP00020.1"/>
    </source>
</evidence>
<gene>
    <name evidence="2" type="ORF">EDC39_101180</name>
</gene>
<feature type="transmembrane region" description="Helical" evidence="1">
    <location>
        <begin position="99"/>
        <end position="120"/>
    </location>
</feature>
<evidence type="ECO:0000256" key="1">
    <source>
        <dbReference type="SAM" id="Phobius"/>
    </source>
</evidence>
<keyword evidence="1" id="KW-1133">Transmembrane helix</keyword>
<feature type="transmembrane region" description="Helical" evidence="1">
    <location>
        <begin position="160"/>
        <end position="182"/>
    </location>
</feature>
<keyword evidence="1" id="KW-0812">Transmembrane</keyword>
<accession>A0A5D3WQD7</accession>
<feature type="transmembrane region" description="Helical" evidence="1">
    <location>
        <begin position="57"/>
        <end position="79"/>
    </location>
</feature>
<reference evidence="2 3" key="1">
    <citation type="submission" date="2019-07" db="EMBL/GenBank/DDBJ databases">
        <title>Genomic Encyclopedia of Type Strains, Phase IV (KMG-IV): sequencing the most valuable type-strain genomes for metagenomic binning, comparative biology and taxonomic classification.</title>
        <authorList>
            <person name="Goeker M."/>
        </authorList>
    </citation>
    <scope>NUCLEOTIDE SEQUENCE [LARGE SCALE GENOMIC DNA]</scope>
    <source>
        <strain evidence="2 3">SS015</strain>
    </source>
</reference>
<dbReference type="EMBL" id="VNIB01000001">
    <property type="protein sequence ID" value="TYP00020.1"/>
    <property type="molecule type" value="Genomic_DNA"/>
</dbReference>
<proteinExistence type="predicted"/>
<protein>
    <submittedName>
        <fullName evidence="2">Succinate dehydrogenase subunit C</fullName>
    </submittedName>
</protein>
<sequence length="224" mass="24518">MSMLKSSVGRKVIMAVTGLILILFITGHVLGNMSLYAGPDGINAYAVHLRDLGPLLWVVRLVMLVVFVAHIWLGISLTLENRSARPVSYTQKVNQKTSFAAETMIVSGLVILVFVVYHLLNFTLHAVGVPAGTGELMDAAGRFDVYTMVVTSFKQVKLNVLLYVVGMVALFLHVSHGFQSWIQTLGWNNTRTLPAFTKVSKLYAFVVALAYISIPILALAILKA</sequence>
<dbReference type="InterPro" id="IPR011138">
    <property type="entry name" value="Cytochrome_b-558"/>
</dbReference>
<dbReference type="OrthoDB" id="9802842at2"/>
<dbReference type="CDD" id="cd03498">
    <property type="entry name" value="SQR_TypeB_2_TM"/>
    <property type="match status" value="1"/>
</dbReference>
<keyword evidence="1" id="KW-0472">Membrane</keyword>
<feature type="transmembrane region" description="Helical" evidence="1">
    <location>
        <begin position="202"/>
        <end position="222"/>
    </location>
</feature>
<dbReference type="InterPro" id="IPR034804">
    <property type="entry name" value="SQR/QFR_C/D"/>
</dbReference>
<evidence type="ECO:0000313" key="3">
    <source>
        <dbReference type="Proteomes" id="UP000324159"/>
    </source>
</evidence>
<name>A0A5D3WQD7_9BACT</name>